<feature type="region of interest" description="Disordered" evidence="2">
    <location>
        <begin position="133"/>
        <end position="186"/>
    </location>
</feature>
<feature type="region of interest" description="Disordered" evidence="2">
    <location>
        <begin position="1"/>
        <end position="113"/>
    </location>
</feature>
<dbReference type="GO" id="GO:0016301">
    <property type="term" value="F:kinase activity"/>
    <property type="evidence" value="ECO:0007669"/>
    <property type="project" value="UniProtKB-KW"/>
</dbReference>
<feature type="domain" description="Choline kinase N-terminal" evidence="3">
    <location>
        <begin position="239"/>
        <end position="315"/>
    </location>
</feature>
<dbReference type="Gene3D" id="3.90.1200.10">
    <property type="match status" value="1"/>
</dbReference>
<dbReference type="PANTHER" id="PTHR22603:SF93">
    <property type="entry name" value="RE24176P"/>
    <property type="match status" value="1"/>
</dbReference>
<dbReference type="CDD" id="cd05157">
    <property type="entry name" value="ETNK_euk"/>
    <property type="match status" value="1"/>
</dbReference>
<keyword evidence="4" id="KW-0808">Transferase</keyword>
<dbReference type="Pfam" id="PF01633">
    <property type="entry name" value="Choline_kinase"/>
    <property type="match status" value="1"/>
</dbReference>
<dbReference type="PANTHER" id="PTHR22603">
    <property type="entry name" value="CHOLINE/ETHANOALAMINE KINASE"/>
    <property type="match status" value="1"/>
</dbReference>
<dbReference type="InterPro" id="IPR011009">
    <property type="entry name" value="Kinase-like_dom_sf"/>
</dbReference>
<evidence type="ECO:0000256" key="2">
    <source>
        <dbReference type="SAM" id="MobiDB-lite"/>
    </source>
</evidence>
<sequence length="785" mass="88627">MSNPPTPGLGGQPLRSALKTEDDYERTPPLKAVQIEEPEQETLEESHHRKQFSAGVGKRLSGRPPITGANSSRTSFLSQGPIDPLSNLSSNQSPSQDPSDPEAPNAHRHHHHLNHMSQRLIAQVGEWLEYERTKKTRRKSRRSHHHGRHKSATAEGETEASSSSVSAAASQSASRHSRSYSIDSQSSDVSLDRLQKIIDDSMSALGLNSLPHYSPRMLAKRSQKKRSLLHLHRTASSDTEFHDGDVLVPSCDAWLDNSKTMSYAGGKAAGADDNASISSRREDKERKAWVVFKNDIIRITHTLRIKGWRRVPLDSGDSIEVARLSGALTNAVYVVSPPKDLMGKSEPGKKAPAKLLLRVYGPQAENIIDRENELSVLRRLARKKIGPRLLGTFKNGRFEQFFDAITLTPAHLREPDTSKQIAKRMRELHDGVEVLEDEKEAGAAVFKNWDHWLENVERVITFLDEKIKSGYLGPVKGPADSWKKRGFVCGLEWSKFKETYSRYRQQVDAYYGGLQGLKDHLVFAHNDTQYGNILRVRLDSHKSPLMQPQNEHKQLIVIDFEYAAANTRGLEFANHFTEWAYNYHDATKPYACNTTKYPKPEEQRRFLKAYVDHRPQFPHTGSTPNLTPLESPAETPGAPGQYQQMAGSTSSIADFMLDARAPPGGWREDEKLQEEQTERQVKQLMEETRLWRIANSAMWVAWGIMQSNIPGLPEENAQDEPVIEGAQPAAKVAPEEEEEDADEFDYLAYAQERAFFFWGDCVLMGLVKLEDFPEEMQPKIKLLDY</sequence>
<proteinExistence type="inferred from homology"/>
<keyword evidence="4" id="KW-0418">Kinase</keyword>
<accession>A0ABR2XUF0</accession>
<dbReference type="SUPFAM" id="SSF56112">
    <property type="entry name" value="Protein kinase-like (PK-like)"/>
    <property type="match status" value="1"/>
</dbReference>
<dbReference type="Gene3D" id="3.30.200.20">
    <property type="entry name" value="Phosphorylase Kinase, domain 1"/>
    <property type="match status" value="1"/>
</dbReference>
<feature type="compositionally biased region" description="Basic residues" evidence="2">
    <location>
        <begin position="134"/>
        <end position="151"/>
    </location>
</feature>
<evidence type="ECO:0000313" key="4">
    <source>
        <dbReference type="EMBL" id="KAK9777377.1"/>
    </source>
</evidence>
<dbReference type="Proteomes" id="UP001465668">
    <property type="component" value="Unassembled WGS sequence"/>
</dbReference>
<evidence type="ECO:0000259" key="3">
    <source>
        <dbReference type="Pfam" id="PF04428"/>
    </source>
</evidence>
<protein>
    <submittedName>
        <fullName evidence="4">Choline kinase N-terminal domain-containing protein</fullName>
    </submittedName>
</protein>
<feature type="region of interest" description="Disordered" evidence="2">
    <location>
        <begin position="616"/>
        <end position="645"/>
    </location>
</feature>
<dbReference type="EMBL" id="JARVKM010000022">
    <property type="protein sequence ID" value="KAK9777377.1"/>
    <property type="molecule type" value="Genomic_DNA"/>
</dbReference>
<feature type="compositionally biased region" description="Low complexity" evidence="2">
    <location>
        <begin position="160"/>
        <end position="186"/>
    </location>
</feature>
<evidence type="ECO:0000313" key="5">
    <source>
        <dbReference type="Proteomes" id="UP001465668"/>
    </source>
</evidence>
<feature type="compositionally biased region" description="Low complexity" evidence="2">
    <location>
        <begin position="84"/>
        <end position="98"/>
    </location>
</feature>
<feature type="compositionally biased region" description="Basic and acidic residues" evidence="2">
    <location>
        <begin position="18"/>
        <end position="28"/>
    </location>
</feature>
<feature type="compositionally biased region" description="Polar residues" evidence="2">
    <location>
        <begin position="68"/>
        <end position="78"/>
    </location>
</feature>
<comment type="similarity">
    <text evidence="1">Belongs to the choline/ethanolamine kinase family.</text>
</comment>
<comment type="caution">
    <text evidence="4">The sequence shown here is derived from an EMBL/GenBank/DDBJ whole genome shotgun (WGS) entry which is preliminary data.</text>
</comment>
<keyword evidence="5" id="KW-1185">Reference proteome</keyword>
<name>A0ABR2XUF0_9PEZI</name>
<feature type="compositionally biased region" description="Polar residues" evidence="2">
    <location>
        <begin position="619"/>
        <end position="628"/>
    </location>
</feature>
<evidence type="ECO:0000256" key="1">
    <source>
        <dbReference type="ARBA" id="ARBA00038211"/>
    </source>
</evidence>
<reference evidence="4 5" key="1">
    <citation type="submission" date="2024-02" db="EMBL/GenBank/DDBJ databases">
        <title>First draft genome assembly of two strains of Seiridium cardinale.</title>
        <authorList>
            <person name="Emiliani G."/>
            <person name="Scali E."/>
        </authorList>
    </citation>
    <scope>NUCLEOTIDE SEQUENCE [LARGE SCALE GENOMIC DNA]</scope>
    <source>
        <strain evidence="4 5">BM-138-000479</strain>
    </source>
</reference>
<gene>
    <name evidence="4" type="ORF">SCAR479_06106</name>
</gene>
<dbReference type="InterPro" id="IPR007521">
    <property type="entry name" value="Choline_kin_N"/>
</dbReference>
<organism evidence="4 5">
    <name type="scientific">Seiridium cardinale</name>
    <dbReference type="NCBI Taxonomy" id="138064"/>
    <lineage>
        <taxon>Eukaryota</taxon>
        <taxon>Fungi</taxon>
        <taxon>Dikarya</taxon>
        <taxon>Ascomycota</taxon>
        <taxon>Pezizomycotina</taxon>
        <taxon>Sordariomycetes</taxon>
        <taxon>Xylariomycetidae</taxon>
        <taxon>Amphisphaeriales</taxon>
        <taxon>Sporocadaceae</taxon>
        <taxon>Seiridium</taxon>
    </lineage>
</organism>
<dbReference type="Pfam" id="PF04428">
    <property type="entry name" value="Choline_kin_N"/>
    <property type="match status" value="1"/>
</dbReference>